<evidence type="ECO:0000256" key="1">
    <source>
        <dbReference type="SAM" id="MobiDB-lite"/>
    </source>
</evidence>
<organism evidence="2">
    <name type="scientific">Populus alba</name>
    <name type="common">White poplar</name>
    <dbReference type="NCBI Taxonomy" id="43335"/>
    <lineage>
        <taxon>Eukaryota</taxon>
        <taxon>Viridiplantae</taxon>
        <taxon>Streptophyta</taxon>
        <taxon>Embryophyta</taxon>
        <taxon>Tracheophyta</taxon>
        <taxon>Spermatophyta</taxon>
        <taxon>Magnoliopsida</taxon>
        <taxon>eudicotyledons</taxon>
        <taxon>Gunneridae</taxon>
        <taxon>Pentapetalae</taxon>
        <taxon>rosids</taxon>
        <taxon>fabids</taxon>
        <taxon>Malpighiales</taxon>
        <taxon>Salicaceae</taxon>
        <taxon>Saliceae</taxon>
        <taxon>Populus</taxon>
    </lineage>
</organism>
<accession>A0A4U5MJ16</accession>
<gene>
    <name evidence="2" type="ORF">D5086_0000309930</name>
</gene>
<dbReference type="AlphaFoldDB" id="A0A4U5MJ16"/>
<feature type="region of interest" description="Disordered" evidence="1">
    <location>
        <begin position="68"/>
        <end position="107"/>
    </location>
</feature>
<name>A0A4U5MJ16_POPAL</name>
<sequence length="107" mass="12525">MENGKKQKSLFYGHCLTTIFEYFDIEFMNTDQTPYSKHLEIDNKTLSKITFILNKDVAWFLKDQINEEKRDEEDEQQVGDDEFANVFETPPLSSSPKDVGTSSLRFM</sequence>
<evidence type="ECO:0000313" key="2">
    <source>
        <dbReference type="EMBL" id="TKR69053.1"/>
    </source>
</evidence>
<protein>
    <submittedName>
        <fullName evidence="2">Uncharacterized protein</fullName>
    </submittedName>
</protein>
<proteinExistence type="predicted"/>
<dbReference type="EMBL" id="RCHU01001198">
    <property type="protein sequence ID" value="TKR69053.1"/>
    <property type="molecule type" value="Genomic_DNA"/>
</dbReference>
<comment type="caution">
    <text evidence="2">The sequence shown here is derived from an EMBL/GenBank/DDBJ whole genome shotgun (WGS) entry which is preliminary data.</text>
</comment>
<reference evidence="2" key="1">
    <citation type="submission" date="2018-10" db="EMBL/GenBank/DDBJ databases">
        <title>Population genomic analysis revealed the cold adaptation of white poplar.</title>
        <authorList>
            <person name="Liu Y.-J."/>
        </authorList>
    </citation>
    <scope>NUCLEOTIDE SEQUENCE [LARGE SCALE GENOMIC DNA]</scope>
    <source>
        <strain evidence="2">PAL-ZL1</strain>
    </source>
</reference>
<feature type="compositionally biased region" description="Acidic residues" evidence="1">
    <location>
        <begin position="70"/>
        <end position="83"/>
    </location>
</feature>
<feature type="compositionally biased region" description="Polar residues" evidence="1">
    <location>
        <begin position="91"/>
        <end position="107"/>
    </location>
</feature>